<dbReference type="AlphaFoldDB" id="A0ABD3PU53"/>
<accession>A0ABD3PU53</accession>
<comment type="caution">
    <text evidence="2">The sequence shown here is derived from an EMBL/GenBank/DDBJ whole genome shotgun (WGS) entry which is preliminary data.</text>
</comment>
<sequence length="284" mass="31371">MANSSIVNPDGTINTSRLEREIREDLALHRKHAAEDVMKKKAIHTSADYDEFRNFVSCAELKPTTSRDVSSLFTGGFGSNSRQGNAASRDGWRMQSVNGGYGESIQQRKVAEEGVSSTAKRVLKENNTIPKKTSREVYDFLRRWKQECTSPERTLSFLTRIRPSSDTAAGIELALPAADICREYFSTDIDSEILGDIIEGLHLLSLSDQVSPCIKQCIDNIESAGSNVVDFVQTWLKSLVGCGRIGLSLSFLSTVQSGQWKDVVAFVQSSTAETSSKYDTLLKK</sequence>
<feature type="domain" description="Dynein attachment factor N-terminal" evidence="1">
    <location>
        <begin position="13"/>
        <end position="70"/>
    </location>
</feature>
<protein>
    <recommendedName>
        <fullName evidence="1">Dynein attachment factor N-terminal domain-containing protein</fullName>
    </recommendedName>
</protein>
<reference evidence="2 3" key="1">
    <citation type="submission" date="2024-10" db="EMBL/GenBank/DDBJ databases">
        <title>Updated reference genomes for cyclostephanoid diatoms.</title>
        <authorList>
            <person name="Roberts W.R."/>
            <person name="Alverson A.J."/>
        </authorList>
    </citation>
    <scope>NUCLEOTIDE SEQUENCE [LARGE SCALE GENOMIC DNA]</scope>
    <source>
        <strain evidence="2 3">AJA010-31</strain>
    </source>
</reference>
<name>A0ABD3PU53_9STRA</name>
<proteinExistence type="predicted"/>
<keyword evidence="3" id="KW-1185">Reference proteome</keyword>
<organism evidence="2 3">
    <name type="scientific">Cyclotella atomus</name>
    <dbReference type="NCBI Taxonomy" id="382360"/>
    <lineage>
        <taxon>Eukaryota</taxon>
        <taxon>Sar</taxon>
        <taxon>Stramenopiles</taxon>
        <taxon>Ochrophyta</taxon>
        <taxon>Bacillariophyta</taxon>
        <taxon>Coscinodiscophyceae</taxon>
        <taxon>Thalassiosirophycidae</taxon>
        <taxon>Stephanodiscales</taxon>
        <taxon>Stephanodiscaceae</taxon>
        <taxon>Cyclotella</taxon>
    </lineage>
</organism>
<dbReference type="Proteomes" id="UP001530400">
    <property type="component" value="Unassembled WGS sequence"/>
</dbReference>
<evidence type="ECO:0000313" key="3">
    <source>
        <dbReference type="Proteomes" id="UP001530400"/>
    </source>
</evidence>
<dbReference type="PANTHER" id="PTHR28572:SF1">
    <property type="entry name" value="COILED-COIL DOMAIN-CONTAINING PROTEIN 103"/>
    <property type="match status" value="1"/>
</dbReference>
<dbReference type="InterPro" id="IPR031733">
    <property type="entry name" value="Dynein_attach_N"/>
</dbReference>
<dbReference type="PANTHER" id="PTHR28572">
    <property type="entry name" value="COILED-COIL DOMAIN-CONTAINING PROTEIN 103"/>
    <property type="match status" value="1"/>
</dbReference>
<dbReference type="InterPro" id="IPR042422">
    <property type="entry name" value="CC103"/>
</dbReference>
<dbReference type="EMBL" id="JALLPJ020000470">
    <property type="protein sequence ID" value="KAL3791209.1"/>
    <property type="molecule type" value="Genomic_DNA"/>
</dbReference>
<evidence type="ECO:0000313" key="2">
    <source>
        <dbReference type="EMBL" id="KAL3791209.1"/>
    </source>
</evidence>
<dbReference type="Pfam" id="PF15867">
    <property type="entry name" value="Dynein_attach_N"/>
    <property type="match status" value="1"/>
</dbReference>
<gene>
    <name evidence="2" type="ORF">ACHAWO_013640</name>
</gene>
<evidence type="ECO:0000259" key="1">
    <source>
        <dbReference type="Pfam" id="PF15867"/>
    </source>
</evidence>